<dbReference type="OrthoDB" id="1951791at2"/>
<dbReference type="RefSeq" id="WP_073152850.1">
    <property type="nucleotide sequence ID" value="NZ_FRAG01000068.1"/>
</dbReference>
<evidence type="ECO:0000256" key="1">
    <source>
        <dbReference type="SAM" id="Phobius"/>
    </source>
</evidence>
<dbReference type="CDD" id="cd16386">
    <property type="entry name" value="TcpC_N"/>
    <property type="match status" value="1"/>
</dbReference>
<feature type="transmembrane region" description="Helical" evidence="1">
    <location>
        <begin position="27"/>
        <end position="45"/>
    </location>
</feature>
<dbReference type="CDD" id="cd16428">
    <property type="entry name" value="TcpC_C"/>
    <property type="match status" value="1"/>
</dbReference>
<organism evidence="2 3">
    <name type="scientific">Paramaledivibacter caminithermalis (strain DSM 15212 / CIP 107654 / DViRD3)</name>
    <name type="common">Clostridium caminithermale</name>
    <dbReference type="NCBI Taxonomy" id="1121301"/>
    <lineage>
        <taxon>Bacteria</taxon>
        <taxon>Bacillati</taxon>
        <taxon>Bacillota</taxon>
        <taxon>Clostridia</taxon>
        <taxon>Peptostreptococcales</taxon>
        <taxon>Caminicellaceae</taxon>
        <taxon>Paramaledivibacter</taxon>
    </lineage>
</organism>
<evidence type="ECO:0000313" key="2">
    <source>
        <dbReference type="EMBL" id="SHK47455.1"/>
    </source>
</evidence>
<keyword evidence="3" id="KW-1185">Reference proteome</keyword>
<keyword evidence="1" id="KW-0472">Membrane</keyword>
<gene>
    <name evidence="2" type="ORF">SAMN02745912_03414</name>
</gene>
<protein>
    <submittedName>
        <fullName evidence="2">Conjugative transposon protein TcpC</fullName>
    </submittedName>
</protein>
<keyword evidence="1" id="KW-1133">Transmembrane helix</keyword>
<dbReference type="Proteomes" id="UP000184465">
    <property type="component" value="Unassembled WGS sequence"/>
</dbReference>
<dbReference type="STRING" id="1121301.SAMN02745912_03414"/>
<dbReference type="Pfam" id="PF12642">
    <property type="entry name" value="TpcC"/>
    <property type="match status" value="1"/>
</dbReference>
<dbReference type="AlphaFoldDB" id="A0A1M6SRY3"/>
<evidence type="ECO:0000313" key="3">
    <source>
        <dbReference type="Proteomes" id="UP000184465"/>
    </source>
</evidence>
<sequence>MIKLPFKSKDIKTTELNKGSIQRIIRLMFWTFLFFLLLKSVIGVFKPSEKIEIPEIKLEQQMPASVAESFVKEYLTYNISSSLEEKKEYEERVYTFLADYVKLPTMIGIQADSKVENTYVYEIKKLKTNQYDVIVKADTVYTFVDGQRKKKSIYLKVPVAEQEGKFVVEDTPIIIPKVEKASIKYERYSEGDELNITEAFEVKEIMANFFKTYCTGKPSEIAYYMDDGKPRAGFEKSFEFLDIMDFRVHYLENIGYKAIAEIKIRDVVSNKEFLQNYNIDIVNKDGRWYIKGLNLRGGNIHEEYEKTDKEQK</sequence>
<dbReference type="EMBL" id="FRAG01000068">
    <property type="protein sequence ID" value="SHK47455.1"/>
    <property type="molecule type" value="Genomic_DNA"/>
</dbReference>
<reference evidence="2 3" key="1">
    <citation type="submission" date="2016-11" db="EMBL/GenBank/DDBJ databases">
        <authorList>
            <person name="Jaros S."/>
            <person name="Januszkiewicz K."/>
            <person name="Wedrychowicz H."/>
        </authorList>
    </citation>
    <scope>NUCLEOTIDE SEQUENCE [LARGE SCALE GENOMIC DNA]</scope>
    <source>
        <strain evidence="2 3">DSM 15212</strain>
    </source>
</reference>
<name>A0A1M6SRY3_PARC5</name>
<dbReference type="Gene3D" id="3.10.450.540">
    <property type="match status" value="2"/>
</dbReference>
<keyword evidence="1" id="KW-0812">Transmembrane</keyword>
<dbReference type="InterPro" id="IPR035628">
    <property type="entry name" value="TcpC_C"/>
</dbReference>
<proteinExistence type="predicted"/>
<accession>A0A1M6SRY3</accession>
<dbReference type="InterPro" id="IPR024735">
    <property type="entry name" value="TcpC"/>
</dbReference>